<feature type="compositionally biased region" description="Basic and acidic residues" evidence="1">
    <location>
        <begin position="389"/>
        <end position="401"/>
    </location>
</feature>
<feature type="region of interest" description="Disordered" evidence="1">
    <location>
        <begin position="312"/>
        <end position="402"/>
    </location>
</feature>
<feature type="compositionally biased region" description="Acidic residues" evidence="1">
    <location>
        <begin position="282"/>
        <end position="294"/>
    </location>
</feature>
<feature type="region of interest" description="Disordered" evidence="1">
    <location>
        <begin position="62"/>
        <end position="92"/>
    </location>
</feature>
<feature type="compositionally biased region" description="Basic residues" evidence="1">
    <location>
        <begin position="1"/>
        <end position="13"/>
    </location>
</feature>
<gene>
    <name evidence="2" type="ORF">Sjap_025840</name>
</gene>
<dbReference type="EMBL" id="JBBNAE010000011">
    <property type="protein sequence ID" value="KAK9085429.1"/>
    <property type="molecule type" value="Genomic_DNA"/>
</dbReference>
<feature type="compositionally biased region" description="Polar residues" evidence="1">
    <location>
        <begin position="442"/>
        <end position="451"/>
    </location>
</feature>
<feature type="compositionally biased region" description="Acidic residues" evidence="1">
    <location>
        <begin position="203"/>
        <end position="219"/>
    </location>
</feature>
<feature type="compositionally biased region" description="Polar residues" evidence="1">
    <location>
        <begin position="334"/>
        <end position="350"/>
    </location>
</feature>
<dbReference type="PANTHER" id="PTHR33448">
    <property type="entry name" value="CHLOROPLAST PROTEIN HCF243-RELATED"/>
    <property type="match status" value="1"/>
</dbReference>
<dbReference type="AlphaFoldDB" id="A0AAP0E2H8"/>
<evidence type="ECO:0000256" key="1">
    <source>
        <dbReference type="SAM" id="MobiDB-lite"/>
    </source>
</evidence>
<feature type="region of interest" description="Disordered" evidence="1">
    <location>
        <begin position="442"/>
        <end position="498"/>
    </location>
</feature>
<evidence type="ECO:0000313" key="2">
    <source>
        <dbReference type="EMBL" id="KAK9085429.1"/>
    </source>
</evidence>
<feature type="compositionally biased region" description="Low complexity" evidence="1">
    <location>
        <begin position="452"/>
        <end position="498"/>
    </location>
</feature>
<protein>
    <submittedName>
        <fullName evidence="2">Uncharacterized protein</fullName>
    </submittedName>
</protein>
<feature type="compositionally biased region" description="Basic and acidic residues" evidence="1">
    <location>
        <begin position="64"/>
        <end position="74"/>
    </location>
</feature>
<accession>A0AAP0E2H8</accession>
<keyword evidence="3" id="KW-1185">Reference proteome</keyword>
<proteinExistence type="predicted"/>
<evidence type="ECO:0000313" key="3">
    <source>
        <dbReference type="Proteomes" id="UP001417504"/>
    </source>
</evidence>
<sequence length="566" mass="63411">MVSPIRHGHRPQTSHHNNNNDNDNDNKQHNKRPLRVLHVEVLLLLFHETERAHQQALLISLTEPKTESEREPERGPVVPHVDPNHDQQQKKRVRLREPGALFPESDLHWTGEGKIKKNKKSKQIREEPEVAALALRCGDAVLGGAAKGGGGVWSVEKGGEEAEERVSVCVPPKNALLLMRCRSDPVRISALANRFVWEPSSPNEEEDSEEDEEDEEDEQGGANVESREDLIEDDDDDEEQVVAKWVSSDEVENQGNAECSVQADEEAPVEEEEEQRQQQQNEQEEDAERVEEDEEVVIVDWSLFESFYQFLEAPETEHTEEGDESQNRVPEAESQISQICSSEVSTSEIPSTPPQEEESELNFSGDSTTEDIENHTILDLETNESSVSETEHQQQQREQEKLSNVGLPDCLLSMLCEPKLSMEISKETWVCSRDFIRRDNHQVNPINGSDHSNSSSQQQVVSKIDGSDSQKPNQQPSSDQPPRSSFSSSHPTVPSAAPSAVPSMAAVVMQKLVNAAVAHEPFVLKRCKSEPLRSSARLVPEACSWKNQNLQPHPRADLGLLAQPKC</sequence>
<comment type="caution">
    <text evidence="2">The sequence shown here is derived from an EMBL/GenBank/DDBJ whole genome shotgun (WGS) entry which is preliminary data.</text>
</comment>
<dbReference type="PANTHER" id="PTHR33448:SF4">
    <property type="entry name" value="CHLOROPLAST PROTEIN HCF243"/>
    <property type="match status" value="1"/>
</dbReference>
<organism evidence="2 3">
    <name type="scientific">Stephania japonica</name>
    <dbReference type="NCBI Taxonomy" id="461633"/>
    <lineage>
        <taxon>Eukaryota</taxon>
        <taxon>Viridiplantae</taxon>
        <taxon>Streptophyta</taxon>
        <taxon>Embryophyta</taxon>
        <taxon>Tracheophyta</taxon>
        <taxon>Spermatophyta</taxon>
        <taxon>Magnoliopsida</taxon>
        <taxon>Ranunculales</taxon>
        <taxon>Menispermaceae</taxon>
        <taxon>Menispermoideae</taxon>
        <taxon>Cissampelideae</taxon>
        <taxon>Stephania</taxon>
    </lineage>
</organism>
<name>A0AAP0E2H8_9MAGN</name>
<feature type="region of interest" description="Disordered" evidence="1">
    <location>
        <begin position="1"/>
        <end position="29"/>
    </location>
</feature>
<dbReference type="Proteomes" id="UP001417504">
    <property type="component" value="Unassembled WGS sequence"/>
</dbReference>
<feature type="region of interest" description="Disordered" evidence="1">
    <location>
        <begin position="197"/>
        <end position="294"/>
    </location>
</feature>
<feature type="compositionally biased region" description="Acidic residues" evidence="1">
    <location>
        <begin position="230"/>
        <end position="240"/>
    </location>
</feature>
<feature type="compositionally biased region" description="Acidic residues" evidence="1">
    <location>
        <begin position="263"/>
        <end position="274"/>
    </location>
</feature>
<reference evidence="2 3" key="1">
    <citation type="submission" date="2024-01" db="EMBL/GenBank/DDBJ databases">
        <title>Genome assemblies of Stephania.</title>
        <authorList>
            <person name="Yang L."/>
        </authorList>
    </citation>
    <scope>NUCLEOTIDE SEQUENCE [LARGE SCALE GENOMIC DNA]</scope>
    <source>
        <strain evidence="2">QJT</strain>
        <tissue evidence="2">Leaf</tissue>
    </source>
</reference>